<reference evidence="1 2" key="1">
    <citation type="submission" date="2016-01" db="EMBL/GenBank/DDBJ databases">
        <authorList>
            <person name="Varghese N."/>
        </authorList>
    </citation>
    <scope>NUCLEOTIDE SEQUENCE [LARGE SCALE GENOMIC DNA]</scope>
    <source>
        <strain evidence="1 2">HL-91</strain>
    </source>
</reference>
<comment type="caution">
    <text evidence="1">The sequence shown here is derived from an EMBL/GenBank/DDBJ whole genome shotgun (WGS) entry which is preliminary data.</text>
</comment>
<sequence>MITSSENPKATLTLCRDGLYMASNDAIADVGSLAALLKLVDDLVTELEVSSRHSHKIDMISAAAKAGAEMGVRVQADLEGMHTQIVDLINATTRNGKEAGNVDQ</sequence>
<protein>
    <recommendedName>
        <fullName evidence="3">Cell division protein ZapA</fullName>
    </recommendedName>
</protein>
<dbReference type="RefSeq" id="WP_072244198.1">
    <property type="nucleotide sequence ID" value="NZ_FBYC01000001.1"/>
</dbReference>
<dbReference type="Proteomes" id="UP000182045">
    <property type="component" value="Unassembled WGS sequence"/>
</dbReference>
<evidence type="ECO:0000313" key="2">
    <source>
        <dbReference type="Proteomes" id="UP000182045"/>
    </source>
</evidence>
<gene>
    <name evidence="1" type="ORF">Ga0058931_0047</name>
</gene>
<evidence type="ECO:0008006" key="3">
    <source>
        <dbReference type="Google" id="ProtNLM"/>
    </source>
</evidence>
<dbReference type="EMBL" id="FBYC01000001">
    <property type="protein sequence ID" value="CUX79369.1"/>
    <property type="molecule type" value="Genomic_DNA"/>
</dbReference>
<evidence type="ECO:0000313" key="1">
    <source>
        <dbReference type="EMBL" id="CUX79369.1"/>
    </source>
</evidence>
<keyword evidence="2" id="KW-1185">Reference proteome</keyword>
<organism evidence="1 2">
    <name type="scientific">Roseibaca calidilacus</name>
    <dbReference type="NCBI Taxonomy" id="1666912"/>
    <lineage>
        <taxon>Bacteria</taxon>
        <taxon>Pseudomonadati</taxon>
        <taxon>Pseudomonadota</taxon>
        <taxon>Alphaproteobacteria</taxon>
        <taxon>Rhodobacterales</taxon>
        <taxon>Paracoccaceae</taxon>
        <taxon>Roseinatronobacter</taxon>
    </lineage>
</organism>
<name>A0ABM9VNW8_9RHOB</name>
<proteinExistence type="predicted"/>
<accession>A0ABM9VNW8</accession>